<organism evidence="7 8">
    <name type="scientific">Campylobacter concisus</name>
    <dbReference type="NCBI Taxonomy" id="199"/>
    <lineage>
        <taxon>Bacteria</taxon>
        <taxon>Pseudomonadati</taxon>
        <taxon>Campylobacterota</taxon>
        <taxon>Epsilonproteobacteria</taxon>
        <taxon>Campylobacterales</taxon>
        <taxon>Campylobacteraceae</taxon>
        <taxon>Campylobacter</taxon>
    </lineage>
</organism>
<dbReference type="GO" id="GO:0009245">
    <property type="term" value="P:lipid A biosynthetic process"/>
    <property type="evidence" value="ECO:0007669"/>
    <property type="project" value="UniProtKB-KW"/>
</dbReference>
<dbReference type="PANTHER" id="PTHR43378">
    <property type="entry name" value="UDP-3-O-ACYLGLUCOSAMINE N-ACYLTRANSFERASE"/>
    <property type="match status" value="1"/>
</dbReference>
<keyword evidence="4" id="KW-0677">Repeat</keyword>
<sequence length="309" mass="33797">MLSNLSVSDIAKFLKKPFIGSNFVISEFTSLDMVKDNCLTFANKRCFKIDNNLRCLIIAIDDFDICSNPHATFILSKKPRLDFIRVLNEFFQKKRVFGVDDSVKIGYNCKFGKNLSIGYNSAIKDNVVIGSNVIIEENVVIEANTVIGDNCYIKAGALIGGAGFGFERDEKGVPIRFPHFGNVIIGNNVEIGANTVIARATLNSTVIKDNVKIDDCVFIAHNVTIEKNVCIVAMSEISGSVKIGKNCWIGPNVTIRDGVSIGDNSFLGAGVCILKDVEANKTLASISNLSMRDVARLNKTIQLGKKYVK</sequence>
<evidence type="ECO:0000256" key="3">
    <source>
        <dbReference type="ARBA" id="ARBA00022679"/>
    </source>
</evidence>
<protein>
    <submittedName>
        <fullName evidence="7">UDP-3-O-(3-hydroxymyristoyl)glucosamine N-acyltransferase</fullName>
    </submittedName>
</protein>
<evidence type="ECO:0000256" key="2">
    <source>
        <dbReference type="ARBA" id="ARBA00022556"/>
    </source>
</evidence>
<dbReference type="EMBL" id="CP049263">
    <property type="protein sequence ID" value="QPH98142.1"/>
    <property type="molecule type" value="Genomic_DNA"/>
</dbReference>
<reference evidence="7 8" key="1">
    <citation type="journal article" date="2018" name="Emerg. Microbes Infect.">
        <title>Genomic analysis of oral Campylobacter concisus strains identified a potential bacterial molecular marker associated with active Crohn's disease.</title>
        <authorList>
            <person name="Liu F."/>
            <person name="Ma R."/>
            <person name="Tay C.Y.A."/>
            <person name="Octavia S."/>
            <person name="Lan R."/>
            <person name="Chung H.K.L."/>
            <person name="Riordan S.M."/>
            <person name="Grimm M.C."/>
            <person name="Leong R.W."/>
            <person name="Tanaka M.M."/>
            <person name="Connor S."/>
            <person name="Zhang L."/>
        </authorList>
    </citation>
    <scope>NUCLEOTIDE SEQUENCE [LARGE SCALE GENOMIC DNA]</scope>
    <source>
        <strain evidence="7 8">H16O-S1</strain>
    </source>
</reference>
<evidence type="ECO:0000313" key="8">
    <source>
        <dbReference type="Proteomes" id="UP000594571"/>
    </source>
</evidence>
<evidence type="ECO:0000256" key="5">
    <source>
        <dbReference type="ARBA" id="ARBA00023098"/>
    </source>
</evidence>
<reference evidence="7 8" key="2">
    <citation type="journal article" date="2020" name="Microb. Genom.">
        <title>Analysis of complete Campylobacter concisus genomes identifies genomospecies features, secretion systems and novel plasmids and their association with severe ulcerative colitis.</title>
        <authorList>
            <person name="Liu F."/>
            <person name="Chen S."/>
            <person name="Luu L.D.W."/>
            <person name="Lee S.A."/>
            <person name="Tay A.C.Y."/>
            <person name="Wu R."/>
            <person name="Riordan S.M."/>
            <person name="Lan R."/>
            <person name="Liu L."/>
            <person name="Zhang L."/>
        </authorList>
    </citation>
    <scope>NUCLEOTIDE SEQUENCE [LARGE SCALE GENOMIC DNA]</scope>
    <source>
        <strain evidence="7 8">H16O-S1</strain>
    </source>
</reference>
<name>A0A7S9RUV3_9BACT</name>
<accession>A0A7S9RUV3</accession>
<dbReference type="AlphaFoldDB" id="A0A7S9RUV3"/>
<keyword evidence="2" id="KW-0441">Lipid A biosynthesis</keyword>
<dbReference type="InterPro" id="IPR018357">
    <property type="entry name" value="Hexapep_transf_CS"/>
</dbReference>
<dbReference type="PROSITE" id="PS00101">
    <property type="entry name" value="HEXAPEP_TRANSFERASES"/>
    <property type="match status" value="1"/>
</dbReference>
<dbReference type="Proteomes" id="UP000594571">
    <property type="component" value="Chromosome"/>
</dbReference>
<evidence type="ECO:0000256" key="4">
    <source>
        <dbReference type="ARBA" id="ARBA00022737"/>
    </source>
</evidence>
<gene>
    <name evidence="7" type="ORF">CVS89_07785</name>
</gene>
<dbReference type="InterPro" id="IPR011004">
    <property type="entry name" value="Trimer_LpxA-like_sf"/>
</dbReference>
<keyword evidence="6 7" id="KW-0012">Acyltransferase</keyword>
<dbReference type="RefSeq" id="WP_107847497.1">
    <property type="nucleotide sequence ID" value="NZ_CABPTT010000002.1"/>
</dbReference>
<dbReference type="Gene3D" id="3.40.1390.10">
    <property type="entry name" value="MurE/MurF, N-terminal domain"/>
    <property type="match status" value="1"/>
</dbReference>
<evidence type="ECO:0000256" key="1">
    <source>
        <dbReference type="ARBA" id="ARBA00022516"/>
    </source>
</evidence>
<proteinExistence type="predicted"/>
<keyword evidence="5" id="KW-0443">Lipid metabolism</keyword>
<dbReference type="PANTHER" id="PTHR43378:SF2">
    <property type="entry name" value="UDP-3-O-ACYLGLUCOSAMINE N-ACYLTRANSFERASE 1, MITOCHONDRIAL-RELATED"/>
    <property type="match status" value="1"/>
</dbReference>
<evidence type="ECO:0000256" key="6">
    <source>
        <dbReference type="ARBA" id="ARBA00023315"/>
    </source>
</evidence>
<keyword evidence="3 7" id="KW-0808">Transferase</keyword>
<dbReference type="Gene3D" id="2.160.10.10">
    <property type="entry name" value="Hexapeptide repeat proteins"/>
    <property type="match status" value="1"/>
</dbReference>
<dbReference type="InterPro" id="IPR007691">
    <property type="entry name" value="LpxD"/>
</dbReference>
<evidence type="ECO:0000313" key="7">
    <source>
        <dbReference type="EMBL" id="QPH98142.1"/>
    </source>
</evidence>
<dbReference type="Pfam" id="PF00132">
    <property type="entry name" value="Hexapep"/>
    <property type="match status" value="3"/>
</dbReference>
<dbReference type="SUPFAM" id="SSF51161">
    <property type="entry name" value="Trimeric LpxA-like enzymes"/>
    <property type="match status" value="1"/>
</dbReference>
<dbReference type="GO" id="GO:0016020">
    <property type="term" value="C:membrane"/>
    <property type="evidence" value="ECO:0007669"/>
    <property type="project" value="GOC"/>
</dbReference>
<keyword evidence="1" id="KW-0444">Lipid biosynthesis</keyword>
<dbReference type="CDD" id="cd03352">
    <property type="entry name" value="LbH_LpxD"/>
    <property type="match status" value="1"/>
</dbReference>
<dbReference type="GO" id="GO:0016410">
    <property type="term" value="F:N-acyltransferase activity"/>
    <property type="evidence" value="ECO:0007669"/>
    <property type="project" value="InterPro"/>
</dbReference>
<dbReference type="InterPro" id="IPR001451">
    <property type="entry name" value="Hexapep"/>
</dbReference>